<organism evidence="8 9">
    <name type="scientific">Mangrovibacterium marinum</name>
    <dbReference type="NCBI Taxonomy" id="1639118"/>
    <lineage>
        <taxon>Bacteria</taxon>
        <taxon>Pseudomonadati</taxon>
        <taxon>Bacteroidota</taxon>
        <taxon>Bacteroidia</taxon>
        <taxon>Marinilabiliales</taxon>
        <taxon>Prolixibacteraceae</taxon>
        <taxon>Mangrovibacterium</taxon>
    </lineage>
</organism>
<keyword evidence="9" id="KW-1185">Reference proteome</keyword>
<dbReference type="CDD" id="cd16380">
    <property type="entry name" value="YitT_C"/>
    <property type="match status" value="1"/>
</dbReference>
<feature type="transmembrane region" description="Helical" evidence="6">
    <location>
        <begin position="82"/>
        <end position="100"/>
    </location>
</feature>
<evidence type="ECO:0000256" key="4">
    <source>
        <dbReference type="ARBA" id="ARBA00022989"/>
    </source>
</evidence>
<name>A0A2T5C1S7_9BACT</name>
<evidence type="ECO:0000256" key="3">
    <source>
        <dbReference type="ARBA" id="ARBA00022692"/>
    </source>
</evidence>
<comment type="caution">
    <text evidence="8">The sequence shown here is derived from an EMBL/GenBank/DDBJ whole genome shotgun (WGS) entry which is preliminary data.</text>
</comment>
<dbReference type="PANTHER" id="PTHR33545:SF5">
    <property type="entry name" value="UPF0750 MEMBRANE PROTEIN YITT"/>
    <property type="match status" value="1"/>
</dbReference>
<dbReference type="RefSeq" id="WP_107822050.1">
    <property type="nucleotide sequence ID" value="NZ_OY782574.1"/>
</dbReference>
<evidence type="ECO:0000256" key="6">
    <source>
        <dbReference type="SAM" id="Phobius"/>
    </source>
</evidence>
<keyword evidence="2" id="KW-1003">Cell membrane</keyword>
<evidence type="ECO:0000256" key="5">
    <source>
        <dbReference type="ARBA" id="ARBA00023136"/>
    </source>
</evidence>
<dbReference type="Proteomes" id="UP000243525">
    <property type="component" value="Unassembled WGS sequence"/>
</dbReference>
<proteinExistence type="predicted"/>
<evidence type="ECO:0000256" key="2">
    <source>
        <dbReference type="ARBA" id="ARBA00022475"/>
    </source>
</evidence>
<evidence type="ECO:0000259" key="7">
    <source>
        <dbReference type="Pfam" id="PF10035"/>
    </source>
</evidence>
<dbReference type="Pfam" id="PF10035">
    <property type="entry name" value="DUF2179"/>
    <property type="match status" value="1"/>
</dbReference>
<evidence type="ECO:0000313" key="8">
    <source>
        <dbReference type="EMBL" id="PTN08653.1"/>
    </source>
</evidence>
<gene>
    <name evidence="8" type="ORF">C8N47_1078</name>
</gene>
<dbReference type="OrthoDB" id="1114876at2"/>
<accession>A0A2T5C1S7</accession>
<keyword evidence="4 6" id="KW-1133">Transmembrane helix</keyword>
<dbReference type="Gene3D" id="3.30.70.120">
    <property type="match status" value="1"/>
</dbReference>
<dbReference type="InterPro" id="IPR019264">
    <property type="entry name" value="DUF2179"/>
</dbReference>
<evidence type="ECO:0000256" key="1">
    <source>
        <dbReference type="ARBA" id="ARBA00004651"/>
    </source>
</evidence>
<dbReference type="InterPro" id="IPR051461">
    <property type="entry name" value="UPF0750_membrane"/>
</dbReference>
<dbReference type="PIRSF" id="PIRSF006483">
    <property type="entry name" value="Membrane_protein_YitT"/>
    <property type="match status" value="1"/>
</dbReference>
<dbReference type="InterPro" id="IPR003740">
    <property type="entry name" value="YitT"/>
</dbReference>
<dbReference type="InterPro" id="IPR015867">
    <property type="entry name" value="N-reg_PII/ATP_PRibTrfase_C"/>
</dbReference>
<comment type="subcellular location">
    <subcellularLocation>
        <location evidence="1">Cell membrane</location>
        <topology evidence="1">Multi-pass membrane protein</topology>
    </subcellularLocation>
</comment>
<dbReference type="PANTHER" id="PTHR33545">
    <property type="entry name" value="UPF0750 MEMBRANE PROTEIN YITT-RELATED"/>
    <property type="match status" value="1"/>
</dbReference>
<dbReference type="GO" id="GO:0005886">
    <property type="term" value="C:plasma membrane"/>
    <property type="evidence" value="ECO:0007669"/>
    <property type="project" value="UniProtKB-SubCell"/>
</dbReference>
<dbReference type="AlphaFoldDB" id="A0A2T5C1S7"/>
<feature type="transmembrane region" description="Helical" evidence="6">
    <location>
        <begin position="112"/>
        <end position="132"/>
    </location>
</feature>
<feature type="domain" description="DUF2179" evidence="7">
    <location>
        <begin position="227"/>
        <end position="281"/>
    </location>
</feature>
<feature type="transmembrane region" description="Helical" evidence="6">
    <location>
        <begin position="12"/>
        <end position="35"/>
    </location>
</feature>
<keyword evidence="3 6" id="KW-0812">Transmembrane</keyword>
<dbReference type="Pfam" id="PF02588">
    <property type="entry name" value="YitT_membrane"/>
    <property type="match status" value="1"/>
</dbReference>
<reference evidence="8 9" key="1">
    <citation type="submission" date="2018-04" db="EMBL/GenBank/DDBJ databases">
        <title>Genomic Encyclopedia of Archaeal and Bacterial Type Strains, Phase II (KMG-II): from individual species to whole genera.</title>
        <authorList>
            <person name="Goeker M."/>
        </authorList>
    </citation>
    <scope>NUCLEOTIDE SEQUENCE [LARGE SCALE GENOMIC DNA]</scope>
    <source>
        <strain evidence="8 9">DSM 28823</strain>
    </source>
</reference>
<feature type="transmembrane region" description="Helical" evidence="6">
    <location>
        <begin position="153"/>
        <end position="174"/>
    </location>
</feature>
<sequence length="289" mass="31905">MTEERKQKLRILLYDYFIITMGMSLYVVGWTLFLIPAEITGGGISGLSALLLYSTGFPMAISYFIINVFLILVAIKMLGASFGIKTIWSMTVATVLFWVTPGLIKEPLIDDIFLSSVLGGMLGGVGIGLVFTRGGSTGGTDIIAMIINKYRNISPGRIIMYCDVIIIGSSYFIFNSPAKLVYGYVNMWVVSYAIDAFLSGANASAQIFIFSKKFTEVADYINQNAHRGVTVLDGTGWYSKEDVKIIMTVVRKRESSMIFRKLKEIDPDAFISMGSVMGVYGNGFEKIKF</sequence>
<keyword evidence="5 6" id="KW-0472">Membrane</keyword>
<protein>
    <submittedName>
        <fullName evidence="8">Uncharacterized membrane-anchored protein YitT (DUF2179 family)</fullName>
    </submittedName>
</protein>
<dbReference type="EMBL" id="QAAD01000007">
    <property type="protein sequence ID" value="PTN08653.1"/>
    <property type="molecule type" value="Genomic_DNA"/>
</dbReference>
<evidence type="ECO:0000313" key="9">
    <source>
        <dbReference type="Proteomes" id="UP000243525"/>
    </source>
</evidence>
<feature type="transmembrane region" description="Helical" evidence="6">
    <location>
        <begin position="180"/>
        <end position="203"/>
    </location>
</feature>
<feature type="transmembrane region" description="Helical" evidence="6">
    <location>
        <begin position="55"/>
        <end position="75"/>
    </location>
</feature>